<evidence type="ECO:0000313" key="2">
    <source>
        <dbReference type="Proteomes" id="UP000515160"/>
    </source>
</evidence>
<sequence>MVQLRTLFWVVTFVGILYDETQGKVQIYNRNGGGGEPRNISVNIHGANAGNICIDCQNQIQVDAGLDGDDDVGISDLQQYLGESKSQFPPFFYLPSQEKQNPIVLSSPSDSISAAPINSASVLPITFLSDPQMDSPLFPDLENVDDESLSDVSPGIHPLLFDFPEALESDDIDTPESSV</sequence>
<name>A0A6P8WQP2_DROAB</name>
<evidence type="ECO:0000256" key="1">
    <source>
        <dbReference type="SAM" id="SignalP"/>
    </source>
</evidence>
<dbReference type="Proteomes" id="UP000515160">
    <property type="component" value="Chromosome 2L"/>
</dbReference>
<dbReference type="AlphaFoldDB" id="A0A6P8WQP2"/>
<accession>A0A6P8WQP2</accession>
<keyword evidence="2" id="KW-1185">Reference proteome</keyword>
<dbReference type="RefSeq" id="XP_034100470.1">
    <property type="nucleotide sequence ID" value="XM_034244579.2"/>
</dbReference>
<evidence type="ECO:0000313" key="3">
    <source>
        <dbReference type="RefSeq" id="XP_034100470.1"/>
    </source>
</evidence>
<feature type="signal peptide" evidence="1">
    <location>
        <begin position="1"/>
        <end position="23"/>
    </location>
</feature>
<reference evidence="3" key="1">
    <citation type="submission" date="2025-08" db="UniProtKB">
        <authorList>
            <consortium name="RefSeq"/>
        </authorList>
    </citation>
    <scope>IDENTIFICATION</scope>
    <source>
        <strain evidence="3">15112-1751.03</strain>
        <tissue evidence="3">Whole Adult</tissue>
    </source>
</reference>
<dbReference type="OrthoDB" id="10536927at2759"/>
<gene>
    <name evidence="3" type="primary">LOC117565472</name>
</gene>
<keyword evidence="1" id="KW-0732">Signal</keyword>
<feature type="chain" id="PRO_5028401551" evidence="1">
    <location>
        <begin position="24"/>
        <end position="179"/>
    </location>
</feature>
<dbReference type="GeneID" id="117565472"/>
<organism evidence="2 3">
    <name type="scientific">Drosophila albomicans</name>
    <name type="common">Fruit fly</name>
    <dbReference type="NCBI Taxonomy" id="7291"/>
    <lineage>
        <taxon>Eukaryota</taxon>
        <taxon>Metazoa</taxon>
        <taxon>Ecdysozoa</taxon>
        <taxon>Arthropoda</taxon>
        <taxon>Hexapoda</taxon>
        <taxon>Insecta</taxon>
        <taxon>Pterygota</taxon>
        <taxon>Neoptera</taxon>
        <taxon>Endopterygota</taxon>
        <taxon>Diptera</taxon>
        <taxon>Brachycera</taxon>
        <taxon>Muscomorpha</taxon>
        <taxon>Ephydroidea</taxon>
        <taxon>Drosophilidae</taxon>
        <taxon>Drosophila</taxon>
    </lineage>
</organism>
<protein>
    <submittedName>
        <fullName evidence="3">Uncharacterized protein LOC117565472</fullName>
    </submittedName>
</protein>
<proteinExistence type="predicted"/>